<dbReference type="EMBL" id="CAJEWN010000003">
    <property type="protein sequence ID" value="CAD2124720.1"/>
    <property type="molecule type" value="Genomic_DNA"/>
</dbReference>
<name>A0A6V7TJH8_MELEN</name>
<protein>
    <submittedName>
        <fullName evidence="1">Uncharacterized protein</fullName>
    </submittedName>
</protein>
<accession>A0A6V7TJH8</accession>
<evidence type="ECO:0000313" key="1">
    <source>
        <dbReference type="EMBL" id="CAD2124720.1"/>
    </source>
</evidence>
<sequence length="52" mass="6077">MSYHLHFRIFHPKKVLGPPYGFSIFNRLYLGSKIFPRANFDGIRLSSTSSFK</sequence>
<dbReference type="Proteomes" id="UP000580250">
    <property type="component" value="Unassembled WGS sequence"/>
</dbReference>
<evidence type="ECO:0000313" key="2">
    <source>
        <dbReference type="Proteomes" id="UP000580250"/>
    </source>
</evidence>
<organism evidence="1 2">
    <name type="scientific">Meloidogyne enterolobii</name>
    <name type="common">Root-knot nematode worm</name>
    <name type="synonym">Meloidogyne mayaguensis</name>
    <dbReference type="NCBI Taxonomy" id="390850"/>
    <lineage>
        <taxon>Eukaryota</taxon>
        <taxon>Metazoa</taxon>
        <taxon>Ecdysozoa</taxon>
        <taxon>Nematoda</taxon>
        <taxon>Chromadorea</taxon>
        <taxon>Rhabditida</taxon>
        <taxon>Tylenchina</taxon>
        <taxon>Tylenchomorpha</taxon>
        <taxon>Tylenchoidea</taxon>
        <taxon>Meloidogynidae</taxon>
        <taxon>Meloidogyninae</taxon>
        <taxon>Meloidogyne</taxon>
    </lineage>
</organism>
<proteinExistence type="predicted"/>
<dbReference type="AlphaFoldDB" id="A0A6V7TJH8"/>
<gene>
    <name evidence="1" type="ORF">MENT_LOCUS910</name>
</gene>
<reference evidence="1 2" key="1">
    <citation type="submission" date="2020-08" db="EMBL/GenBank/DDBJ databases">
        <authorList>
            <person name="Koutsovoulos G."/>
            <person name="Danchin GJ E."/>
        </authorList>
    </citation>
    <scope>NUCLEOTIDE SEQUENCE [LARGE SCALE GENOMIC DNA]</scope>
</reference>
<comment type="caution">
    <text evidence="1">The sequence shown here is derived from an EMBL/GenBank/DDBJ whole genome shotgun (WGS) entry which is preliminary data.</text>
</comment>